<evidence type="ECO:0000256" key="1">
    <source>
        <dbReference type="ARBA" id="ARBA00006252"/>
    </source>
</evidence>
<protein>
    <recommendedName>
        <fullName evidence="3">Flavodoxin-like fold domain-containing protein</fullName>
    </recommendedName>
</protein>
<evidence type="ECO:0000313" key="5">
    <source>
        <dbReference type="Proteomes" id="UP000034727"/>
    </source>
</evidence>
<comment type="similarity">
    <text evidence="1">Belongs to the NAD(P)H dehydrogenase (quinone) family.</text>
</comment>
<name>A0A0G1R4V7_9BACT</name>
<dbReference type="GO" id="GO:0005829">
    <property type="term" value="C:cytosol"/>
    <property type="evidence" value="ECO:0007669"/>
    <property type="project" value="TreeGrafter"/>
</dbReference>
<gene>
    <name evidence="4" type="ORF">UX22_C0001G0052</name>
</gene>
<dbReference type="Proteomes" id="UP000034727">
    <property type="component" value="Unassembled WGS sequence"/>
</dbReference>
<dbReference type="InterPro" id="IPR029039">
    <property type="entry name" value="Flavoprotein-like_sf"/>
</dbReference>
<proteinExistence type="inferred from homology"/>
<comment type="caution">
    <text evidence="4">The sequence shown here is derived from an EMBL/GenBank/DDBJ whole genome shotgun (WGS) entry which is preliminary data.</text>
</comment>
<feature type="domain" description="Flavodoxin-like fold" evidence="3">
    <location>
        <begin position="4"/>
        <end position="186"/>
    </location>
</feature>
<dbReference type="Pfam" id="PF02525">
    <property type="entry name" value="Flavodoxin_2"/>
    <property type="match status" value="1"/>
</dbReference>
<accession>A0A0G1R4V7</accession>
<evidence type="ECO:0000259" key="3">
    <source>
        <dbReference type="Pfam" id="PF02525"/>
    </source>
</evidence>
<dbReference type="AlphaFoldDB" id="A0A0G1R4V7"/>
<dbReference type="InterPro" id="IPR003680">
    <property type="entry name" value="Flavodoxin_fold"/>
</dbReference>
<sequence length="195" mass="22460">MDKKRIFILLGHPDNGSYCGALARAYEKRAAEARHETRFMSLEKMDFEPNLRRGYKDVQKLEQPLIAFQENMKWAEHFVLVFPLWWASAPAKLIGLFDRAILPGFGFKFHEGRMFQEKLLSGRSARIIMTMDAPRPYYWFLFLGIPGLKAVKKGILKFCGVSPVRASVFTGMKEAKEKKLAKQIKVVEEMGRKGK</sequence>
<evidence type="ECO:0000313" key="4">
    <source>
        <dbReference type="EMBL" id="KKU15910.1"/>
    </source>
</evidence>
<evidence type="ECO:0000256" key="2">
    <source>
        <dbReference type="ARBA" id="ARBA00023002"/>
    </source>
</evidence>
<dbReference type="SUPFAM" id="SSF52218">
    <property type="entry name" value="Flavoproteins"/>
    <property type="match status" value="1"/>
</dbReference>
<dbReference type="EMBL" id="LCLJ01000001">
    <property type="protein sequence ID" value="KKU15910.1"/>
    <property type="molecule type" value="Genomic_DNA"/>
</dbReference>
<keyword evidence="2" id="KW-0560">Oxidoreductase</keyword>
<dbReference type="Gene3D" id="3.40.50.360">
    <property type="match status" value="1"/>
</dbReference>
<dbReference type="PANTHER" id="PTHR10204">
    <property type="entry name" value="NAD P H OXIDOREDUCTASE-RELATED"/>
    <property type="match status" value="1"/>
</dbReference>
<dbReference type="GO" id="GO:0003955">
    <property type="term" value="F:NAD(P)H dehydrogenase (quinone) activity"/>
    <property type="evidence" value="ECO:0007669"/>
    <property type="project" value="TreeGrafter"/>
</dbReference>
<dbReference type="PANTHER" id="PTHR10204:SF34">
    <property type="entry name" value="NAD(P)H DEHYDROGENASE [QUINONE] 1 ISOFORM 1"/>
    <property type="match status" value="1"/>
</dbReference>
<dbReference type="InterPro" id="IPR051545">
    <property type="entry name" value="NAD(P)H_dehydrogenase_qn"/>
</dbReference>
<reference evidence="4 5" key="1">
    <citation type="journal article" date="2015" name="Nature">
        <title>rRNA introns, odd ribosomes, and small enigmatic genomes across a large radiation of phyla.</title>
        <authorList>
            <person name="Brown C.T."/>
            <person name="Hug L.A."/>
            <person name="Thomas B.C."/>
            <person name="Sharon I."/>
            <person name="Castelle C.J."/>
            <person name="Singh A."/>
            <person name="Wilkins M.J."/>
            <person name="Williams K.H."/>
            <person name="Banfield J.F."/>
        </authorList>
    </citation>
    <scope>NUCLEOTIDE SEQUENCE [LARGE SCALE GENOMIC DNA]</scope>
</reference>
<organism evidence="4 5">
    <name type="scientific">Candidatus Jorgensenbacteria bacterium GW2011_GWA2_45_9</name>
    <dbReference type="NCBI Taxonomy" id="1618663"/>
    <lineage>
        <taxon>Bacteria</taxon>
        <taxon>Candidatus Joergenseniibacteriota</taxon>
    </lineage>
</organism>